<evidence type="ECO:0000313" key="9">
    <source>
        <dbReference type="EMBL" id="VAX19503.1"/>
    </source>
</evidence>
<dbReference type="GO" id="GO:0022857">
    <property type="term" value="F:transmembrane transporter activity"/>
    <property type="evidence" value="ECO:0007669"/>
    <property type="project" value="TreeGrafter"/>
</dbReference>
<proteinExistence type="predicted"/>
<evidence type="ECO:0000256" key="3">
    <source>
        <dbReference type="ARBA" id="ARBA00022519"/>
    </source>
</evidence>
<protein>
    <recommendedName>
        <fullName evidence="8">TRAP C4-dicarboxylate transport system permease DctM subunit domain-containing protein</fullName>
    </recommendedName>
</protein>
<name>A0A3B1C4I4_9ZZZZ</name>
<evidence type="ECO:0000256" key="1">
    <source>
        <dbReference type="ARBA" id="ARBA00004429"/>
    </source>
</evidence>
<dbReference type="PANTHER" id="PTHR33362">
    <property type="entry name" value="SIALIC ACID TRAP TRANSPORTER PERMEASE PROTEIN SIAT-RELATED"/>
    <property type="match status" value="1"/>
</dbReference>
<comment type="subcellular location">
    <subcellularLocation>
        <location evidence="1">Cell inner membrane</location>
        <topology evidence="1">Multi-pass membrane protein</topology>
    </subcellularLocation>
</comment>
<evidence type="ECO:0000256" key="2">
    <source>
        <dbReference type="ARBA" id="ARBA00022475"/>
    </source>
</evidence>
<feature type="transmembrane region" description="Helical" evidence="7">
    <location>
        <begin position="180"/>
        <end position="200"/>
    </location>
</feature>
<keyword evidence="6 7" id="KW-0472">Membrane</keyword>
<dbReference type="AlphaFoldDB" id="A0A3B1C4I4"/>
<feature type="transmembrane region" description="Helical" evidence="7">
    <location>
        <begin position="410"/>
        <end position="432"/>
    </location>
</feature>
<feature type="transmembrane region" description="Helical" evidence="7">
    <location>
        <begin position="12"/>
        <end position="45"/>
    </location>
</feature>
<feature type="transmembrane region" description="Helical" evidence="7">
    <location>
        <begin position="291"/>
        <end position="312"/>
    </location>
</feature>
<feature type="transmembrane region" description="Helical" evidence="7">
    <location>
        <begin position="333"/>
        <end position="360"/>
    </location>
</feature>
<keyword evidence="3" id="KW-0997">Cell inner membrane</keyword>
<feature type="transmembrane region" description="Helical" evidence="7">
    <location>
        <begin position="104"/>
        <end position="133"/>
    </location>
</feature>
<dbReference type="InterPro" id="IPR004681">
    <property type="entry name" value="TRAP_DctM"/>
</dbReference>
<evidence type="ECO:0000259" key="8">
    <source>
        <dbReference type="Pfam" id="PF06808"/>
    </source>
</evidence>
<dbReference type="Pfam" id="PF06808">
    <property type="entry name" value="DctM"/>
    <property type="match status" value="1"/>
</dbReference>
<dbReference type="PANTHER" id="PTHR33362:SF7">
    <property type="entry name" value="SLL1103 PROTEIN"/>
    <property type="match status" value="1"/>
</dbReference>
<sequence length="450" mass="48280">MELPFWLDEYLALWMVVALFVALMAGYPVAFTLGGVAFGFGLLGFGLDFFNLLPLRVWGIMTNFTLLAVPLFVFMGVTLEKSGLAEDLLETMALLFGKIRGGMAVSVVIVGALLAASTGIVGATVVTMGLLALPTMLKRGYQPELATGVIASSGTLGQIIPPSIILVLLGDIMSISVGDLFLAAVTPGLLLIFLYIVWILTVSKLKPDVAPAIPKEERDAMSGTELMARVGKALVPPLFLMIAVLGSIFMGIASPTESAAMGGVGALLLTFLNKRFSLKALKESVETTTQLTTMIFIIFVGATTFGLVFRGLGGDDFVRDFIESAPMGEHGALLLVMGTLFILGFFLDFIEITFIVIPIIAPIMIDLGFDPIWFGILVAMNLQTSFLTPPFGFSLFYLKGVAPPSITTGVLYRGIIPFIVIQLIALTAIIMFPDLALWLPNLVRESMFGR</sequence>
<evidence type="ECO:0000256" key="7">
    <source>
        <dbReference type="SAM" id="Phobius"/>
    </source>
</evidence>
<dbReference type="GO" id="GO:0005886">
    <property type="term" value="C:plasma membrane"/>
    <property type="evidence" value="ECO:0007669"/>
    <property type="project" value="UniProtKB-SubCell"/>
</dbReference>
<organism evidence="9">
    <name type="scientific">hydrothermal vent metagenome</name>
    <dbReference type="NCBI Taxonomy" id="652676"/>
    <lineage>
        <taxon>unclassified sequences</taxon>
        <taxon>metagenomes</taxon>
        <taxon>ecological metagenomes</taxon>
    </lineage>
</organism>
<dbReference type="EMBL" id="UOGC01000091">
    <property type="protein sequence ID" value="VAX19503.1"/>
    <property type="molecule type" value="Genomic_DNA"/>
</dbReference>
<evidence type="ECO:0000256" key="4">
    <source>
        <dbReference type="ARBA" id="ARBA00022692"/>
    </source>
</evidence>
<evidence type="ECO:0000256" key="5">
    <source>
        <dbReference type="ARBA" id="ARBA00022989"/>
    </source>
</evidence>
<evidence type="ECO:0000256" key="6">
    <source>
        <dbReference type="ARBA" id="ARBA00023136"/>
    </source>
</evidence>
<accession>A0A3B1C4I4</accession>
<gene>
    <name evidence="9" type="ORF">MNBD_NITROSPINAE01-159</name>
</gene>
<reference evidence="9" key="1">
    <citation type="submission" date="2018-06" db="EMBL/GenBank/DDBJ databases">
        <authorList>
            <person name="Zhirakovskaya E."/>
        </authorList>
    </citation>
    <scope>NUCLEOTIDE SEQUENCE</scope>
</reference>
<feature type="domain" description="TRAP C4-dicarboxylate transport system permease DctM subunit" evidence="8">
    <location>
        <begin position="16"/>
        <end position="434"/>
    </location>
</feature>
<keyword evidence="5 7" id="KW-1133">Transmembrane helix</keyword>
<feature type="transmembrane region" description="Helical" evidence="7">
    <location>
        <begin position="145"/>
        <end position="168"/>
    </location>
</feature>
<dbReference type="InterPro" id="IPR010656">
    <property type="entry name" value="DctM"/>
</dbReference>
<keyword evidence="4 7" id="KW-0812">Transmembrane</keyword>
<feature type="transmembrane region" description="Helical" evidence="7">
    <location>
        <begin position="238"/>
        <end position="271"/>
    </location>
</feature>
<feature type="transmembrane region" description="Helical" evidence="7">
    <location>
        <begin position="372"/>
        <end position="398"/>
    </location>
</feature>
<dbReference type="PIRSF" id="PIRSF006066">
    <property type="entry name" value="HI0050"/>
    <property type="match status" value="1"/>
</dbReference>
<feature type="transmembrane region" description="Helical" evidence="7">
    <location>
        <begin position="57"/>
        <end position="79"/>
    </location>
</feature>
<keyword evidence="2" id="KW-1003">Cell membrane</keyword>
<dbReference type="NCBIfam" id="TIGR00786">
    <property type="entry name" value="dctM"/>
    <property type="match status" value="1"/>
</dbReference>